<reference evidence="3" key="1">
    <citation type="submission" date="2016-09" db="EMBL/GenBank/DDBJ databases">
        <authorList>
            <person name="Lysoe E."/>
        </authorList>
    </citation>
    <scope>NUCLEOTIDE SEQUENCE [LARGE SCALE GENOMIC DNA]</scope>
    <source>
        <strain evidence="3">LJ96T</strain>
    </source>
</reference>
<evidence type="ECO:0000313" key="2">
    <source>
        <dbReference type="EMBL" id="APG03291.1"/>
    </source>
</evidence>
<feature type="transmembrane region" description="Helical" evidence="1">
    <location>
        <begin position="49"/>
        <end position="68"/>
    </location>
</feature>
<evidence type="ECO:0000313" key="3">
    <source>
        <dbReference type="Proteomes" id="UP000182987"/>
    </source>
</evidence>
<keyword evidence="1" id="KW-1133">Transmembrane helix</keyword>
<keyword evidence="1" id="KW-0472">Membrane</keyword>
<organism evidence="2 3">
    <name type="scientific">Luteibacter rhizovicinus DSM 16549</name>
    <dbReference type="NCBI Taxonomy" id="1440763"/>
    <lineage>
        <taxon>Bacteria</taxon>
        <taxon>Pseudomonadati</taxon>
        <taxon>Pseudomonadota</taxon>
        <taxon>Gammaproteobacteria</taxon>
        <taxon>Lysobacterales</taxon>
        <taxon>Rhodanobacteraceae</taxon>
        <taxon>Luteibacter</taxon>
    </lineage>
</organism>
<evidence type="ECO:0000256" key="1">
    <source>
        <dbReference type="SAM" id="Phobius"/>
    </source>
</evidence>
<dbReference type="KEGG" id="lrz:BJI69_04785"/>
<keyword evidence="1" id="KW-0812">Transmembrane</keyword>
<feature type="transmembrane region" description="Helical" evidence="1">
    <location>
        <begin position="88"/>
        <end position="111"/>
    </location>
</feature>
<keyword evidence="3" id="KW-1185">Reference proteome</keyword>
<dbReference type="AlphaFoldDB" id="A0A1L3EQE9"/>
<proteinExistence type="predicted"/>
<protein>
    <submittedName>
        <fullName evidence="2">Uncharacterized protein</fullName>
    </submittedName>
</protein>
<dbReference type="EMBL" id="CP017480">
    <property type="protein sequence ID" value="APG03291.1"/>
    <property type="molecule type" value="Genomic_DNA"/>
</dbReference>
<dbReference type="Proteomes" id="UP000182987">
    <property type="component" value="Chromosome"/>
</dbReference>
<accession>A0A1L3EQE9</accession>
<gene>
    <name evidence="2" type="ORF">BJI69_04785</name>
</gene>
<feature type="transmembrane region" description="Helical" evidence="1">
    <location>
        <begin position="123"/>
        <end position="144"/>
    </location>
</feature>
<name>A0A1L3EQE9_9GAMM</name>
<sequence length="148" mass="16280">MFRALSDTTPLHVRSHAPDTCHIAFPSLPSLTAMMRECPGSNAMRMSKAAWFCLLANTVGLGFYLHFISKLWAGMPGDVLYANDGPGAISWGLTAFPFEAACTIINLILLVGAVRRVILDRGWSLMVTWAIVLGAWMVMDLYFASHFV</sequence>